<dbReference type="OrthoDB" id="6157942at2759"/>
<protein>
    <recommendedName>
        <fullName evidence="2">NACHT domain-containing protein</fullName>
    </recommendedName>
</protein>
<dbReference type="CTD" id="20252984"/>
<evidence type="ECO:0000313" key="4">
    <source>
        <dbReference type="Proteomes" id="UP000030746"/>
    </source>
</evidence>
<evidence type="ECO:0000259" key="2">
    <source>
        <dbReference type="PROSITE" id="PS50837"/>
    </source>
</evidence>
<gene>
    <name evidence="3" type="ORF">LOTGIDRAFT_93820</name>
</gene>
<accession>V4AE19</accession>
<dbReference type="Proteomes" id="UP000030746">
    <property type="component" value="Unassembled WGS sequence"/>
</dbReference>
<reference evidence="3 4" key="1">
    <citation type="journal article" date="2013" name="Nature">
        <title>Insights into bilaterian evolution from three spiralian genomes.</title>
        <authorList>
            <person name="Simakov O."/>
            <person name="Marletaz F."/>
            <person name="Cho S.J."/>
            <person name="Edsinger-Gonzales E."/>
            <person name="Havlak P."/>
            <person name="Hellsten U."/>
            <person name="Kuo D.H."/>
            <person name="Larsson T."/>
            <person name="Lv J."/>
            <person name="Arendt D."/>
            <person name="Savage R."/>
            <person name="Osoegawa K."/>
            <person name="de Jong P."/>
            <person name="Grimwood J."/>
            <person name="Chapman J.A."/>
            <person name="Shapiro H."/>
            <person name="Aerts A."/>
            <person name="Otillar R.P."/>
            <person name="Terry A.Y."/>
            <person name="Boore J.L."/>
            <person name="Grigoriev I.V."/>
            <person name="Lindberg D.R."/>
            <person name="Seaver E.C."/>
            <person name="Weisblat D.A."/>
            <person name="Putnam N.H."/>
            <person name="Rokhsar D.S."/>
        </authorList>
    </citation>
    <scope>NUCLEOTIDE SEQUENCE [LARGE SCALE GENOMIC DNA]</scope>
</reference>
<dbReference type="PROSITE" id="PS50837">
    <property type="entry name" value="NACHT"/>
    <property type="match status" value="1"/>
</dbReference>
<dbReference type="Pfam" id="PF13271">
    <property type="entry name" value="DUF4062"/>
    <property type="match status" value="1"/>
</dbReference>
<evidence type="ECO:0000313" key="3">
    <source>
        <dbReference type="EMBL" id="ESO91581.1"/>
    </source>
</evidence>
<dbReference type="EMBL" id="KB202237">
    <property type="protein sequence ID" value="ESO91581.1"/>
    <property type="molecule type" value="Genomic_DNA"/>
</dbReference>
<dbReference type="GeneID" id="20252984"/>
<organism evidence="3 4">
    <name type="scientific">Lottia gigantea</name>
    <name type="common">Giant owl limpet</name>
    <dbReference type="NCBI Taxonomy" id="225164"/>
    <lineage>
        <taxon>Eukaryota</taxon>
        <taxon>Metazoa</taxon>
        <taxon>Spiralia</taxon>
        <taxon>Lophotrochozoa</taxon>
        <taxon>Mollusca</taxon>
        <taxon>Gastropoda</taxon>
        <taxon>Patellogastropoda</taxon>
        <taxon>Lottioidea</taxon>
        <taxon>Lottiidae</taxon>
        <taxon>Lottia</taxon>
    </lineage>
</organism>
<dbReference type="Pfam" id="PF24883">
    <property type="entry name" value="NPHP3_N"/>
    <property type="match status" value="1"/>
</dbReference>
<evidence type="ECO:0000256" key="1">
    <source>
        <dbReference type="ARBA" id="ARBA00022737"/>
    </source>
</evidence>
<dbReference type="HOGENOM" id="CLU_028517_0_0_1"/>
<dbReference type="PANTHER" id="PTHR19871:SF14">
    <property type="entry name" value="DUF4062 DOMAIN-CONTAINING PROTEIN"/>
    <property type="match status" value="1"/>
</dbReference>
<dbReference type="InterPro" id="IPR052752">
    <property type="entry name" value="NACHT-WD_repeat"/>
</dbReference>
<dbReference type="InterPro" id="IPR027417">
    <property type="entry name" value="P-loop_NTPase"/>
</dbReference>
<dbReference type="PANTHER" id="PTHR19871">
    <property type="entry name" value="BETA TRANSDUCIN-RELATED PROTEIN"/>
    <property type="match status" value="1"/>
</dbReference>
<dbReference type="OMA" id="NEDHEDY"/>
<dbReference type="AlphaFoldDB" id="V4AE19"/>
<feature type="non-terminal residue" evidence="3">
    <location>
        <position position="1"/>
    </location>
</feature>
<sequence length="484" mass="55271">TLDQVPTIKSNSVKIFISSTFSDMVEERNALAENVYPKLREYCRETHGLDFQAVDMRWGVPLDAVEYHTATELCLAELRSCQSQSIGPNFAAFLGQRYGCVPLPSSILRAEFELLESHMVEDDQSLMNICYLKDQNVHSNLYRLQTISHITENVKRTWYDIEQDLKRIIIQSSSSAVEAKELSRESFRKLNASVTEHEMYEGLIDVKRQKDRENNILLYVRDIQDLHCHYQDAKARKFVDLTEDCQINPEIKKSLDDMRENSIQKLPGYNCLKSSITWCENGMTSTSHKPYLNRMCSHFFKTTCALVDRNIASQKKLDTDPLYQEVVEHWVILKGRCETFVGRDDVFNHIKDYLSSKDSRHPLVIHGNSGSGKTSILAKTALLVESSMPSISKPQLVFRFLGTTPKSSSIQPLLYSVCHQIAFISDKDRAKVPEDIAELKKYFTEVVKSGDFPGTIVIILDSLDQLSPNFSGLKLDWLPSRHAP</sequence>
<feature type="non-terminal residue" evidence="3">
    <location>
        <position position="484"/>
    </location>
</feature>
<feature type="domain" description="NACHT" evidence="2">
    <location>
        <begin position="361"/>
        <end position="484"/>
    </location>
</feature>
<dbReference type="STRING" id="225164.V4AE19"/>
<name>V4AE19_LOTGI</name>
<dbReference type="SUPFAM" id="SSF52540">
    <property type="entry name" value="P-loop containing nucleoside triphosphate hydrolases"/>
    <property type="match status" value="1"/>
</dbReference>
<dbReference type="KEGG" id="lgi:LOTGIDRAFT_93820"/>
<proteinExistence type="predicted"/>
<dbReference type="RefSeq" id="XP_009057650.1">
    <property type="nucleotide sequence ID" value="XM_009059402.1"/>
</dbReference>
<dbReference type="InterPro" id="IPR056884">
    <property type="entry name" value="NPHP3-like_N"/>
</dbReference>
<keyword evidence="1" id="KW-0677">Repeat</keyword>
<dbReference type="Gene3D" id="3.40.50.300">
    <property type="entry name" value="P-loop containing nucleotide triphosphate hydrolases"/>
    <property type="match status" value="1"/>
</dbReference>
<keyword evidence="4" id="KW-1185">Reference proteome</keyword>
<dbReference type="InterPro" id="IPR007111">
    <property type="entry name" value="NACHT_NTPase"/>
</dbReference>
<dbReference type="InterPro" id="IPR025139">
    <property type="entry name" value="DUF4062"/>
</dbReference>